<dbReference type="AlphaFoldDB" id="A0A562DJ40"/>
<accession>A0A562DJ40</accession>
<comment type="function">
    <text evidence="10">Sigma factors are initiation factors that promote the attachment of RNA polymerase to specific initiation sites and are then released.</text>
</comment>
<dbReference type="GO" id="GO:0000428">
    <property type="term" value="C:DNA-directed RNA polymerase complex"/>
    <property type="evidence" value="ECO:0007669"/>
    <property type="project" value="UniProtKB-KW"/>
</dbReference>
<dbReference type="Pfam" id="PF00309">
    <property type="entry name" value="Sigma54_AID"/>
    <property type="match status" value="1"/>
</dbReference>
<keyword evidence="6 10" id="KW-0805">Transcription regulation</keyword>
<evidence type="ECO:0000313" key="13">
    <source>
        <dbReference type="Proteomes" id="UP000321583"/>
    </source>
</evidence>
<gene>
    <name evidence="12" type="ORF">L613_003500000250</name>
</gene>
<keyword evidence="9 10" id="KW-0804">Transcription</keyword>
<protein>
    <recommendedName>
        <fullName evidence="2 10">RNA polymerase sigma-54 factor</fullName>
    </recommendedName>
</protein>
<dbReference type="Gene3D" id="1.10.10.60">
    <property type="entry name" value="Homeodomain-like"/>
    <property type="match status" value="1"/>
</dbReference>
<evidence type="ECO:0000256" key="2">
    <source>
        <dbReference type="ARBA" id="ARBA00019942"/>
    </source>
</evidence>
<dbReference type="OrthoDB" id="9814402at2"/>
<dbReference type="Proteomes" id="UP000321583">
    <property type="component" value="Unassembled WGS sequence"/>
</dbReference>
<organism evidence="12 13">
    <name type="scientific">Pseudoxanthomonas taiwanensis J19</name>
    <dbReference type="NCBI Taxonomy" id="935569"/>
    <lineage>
        <taxon>Bacteria</taxon>
        <taxon>Pseudomonadati</taxon>
        <taxon>Pseudomonadota</taxon>
        <taxon>Gammaproteobacteria</taxon>
        <taxon>Lysobacterales</taxon>
        <taxon>Lysobacteraceae</taxon>
        <taxon>Pseudoxanthomonas</taxon>
    </lineage>
</organism>
<reference evidence="12 13" key="1">
    <citation type="submission" date="2019-07" db="EMBL/GenBank/DDBJ databases">
        <title>Genome sequencing of lignin-degrading bacterial isolates.</title>
        <authorList>
            <person name="Gladden J."/>
        </authorList>
    </citation>
    <scope>NUCLEOTIDE SEQUENCE [LARGE SCALE GENOMIC DNA]</scope>
    <source>
        <strain evidence="12 13">J19</strain>
    </source>
</reference>
<dbReference type="PROSITE" id="PS00717">
    <property type="entry name" value="SIGMA54_1"/>
    <property type="match status" value="1"/>
</dbReference>
<dbReference type="GO" id="GO:0016779">
    <property type="term" value="F:nucleotidyltransferase activity"/>
    <property type="evidence" value="ECO:0007669"/>
    <property type="project" value="UniProtKB-KW"/>
</dbReference>
<evidence type="ECO:0000256" key="1">
    <source>
        <dbReference type="ARBA" id="ARBA00008798"/>
    </source>
</evidence>
<dbReference type="GO" id="GO:0003677">
    <property type="term" value="F:DNA binding"/>
    <property type="evidence" value="ECO:0007669"/>
    <property type="project" value="UniProtKB-KW"/>
</dbReference>
<feature type="domain" description="HTH cro/C1-type" evidence="11">
    <location>
        <begin position="358"/>
        <end position="382"/>
    </location>
</feature>
<evidence type="ECO:0000313" key="12">
    <source>
        <dbReference type="EMBL" id="TWH09615.1"/>
    </source>
</evidence>
<keyword evidence="7 10" id="KW-0731">Sigma factor</keyword>
<dbReference type="NCBIfam" id="TIGR02395">
    <property type="entry name" value="rpoN_sigma"/>
    <property type="match status" value="1"/>
</dbReference>
<dbReference type="PROSITE" id="PS00718">
    <property type="entry name" value="SIGMA54_2"/>
    <property type="match status" value="1"/>
</dbReference>
<keyword evidence="3 10" id="KW-0240">DNA-directed RNA polymerase</keyword>
<dbReference type="InterPro" id="IPR007046">
    <property type="entry name" value="RNA_pol_sigma_54_core-bd"/>
</dbReference>
<keyword evidence="8 10" id="KW-0238">DNA-binding</keyword>
<evidence type="ECO:0000256" key="5">
    <source>
        <dbReference type="ARBA" id="ARBA00022695"/>
    </source>
</evidence>
<evidence type="ECO:0000256" key="8">
    <source>
        <dbReference type="ARBA" id="ARBA00023125"/>
    </source>
</evidence>
<dbReference type="Pfam" id="PF04552">
    <property type="entry name" value="Sigma54_DBD"/>
    <property type="match status" value="1"/>
</dbReference>
<dbReference type="GO" id="GO:0001216">
    <property type="term" value="F:DNA-binding transcription activator activity"/>
    <property type="evidence" value="ECO:0007669"/>
    <property type="project" value="InterPro"/>
</dbReference>
<dbReference type="EMBL" id="VLJS01000064">
    <property type="protein sequence ID" value="TWH09615.1"/>
    <property type="molecule type" value="Genomic_DNA"/>
</dbReference>
<dbReference type="RefSeq" id="WP_028915047.1">
    <property type="nucleotide sequence ID" value="NZ_VLJS01000064.1"/>
</dbReference>
<dbReference type="PIRSF" id="PIRSF000774">
    <property type="entry name" value="RpoN"/>
    <property type="match status" value="1"/>
</dbReference>
<keyword evidence="5 10" id="KW-0548">Nucleotidyltransferase</keyword>
<dbReference type="PANTHER" id="PTHR32248">
    <property type="entry name" value="RNA POLYMERASE SIGMA-54 FACTOR"/>
    <property type="match status" value="1"/>
</dbReference>
<dbReference type="InterPro" id="IPR038709">
    <property type="entry name" value="RpoN_core-bd_sf"/>
</dbReference>
<evidence type="ECO:0000256" key="6">
    <source>
        <dbReference type="ARBA" id="ARBA00023015"/>
    </source>
</evidence>
<evidence type="ECO:0000256" key="10">
    <source>
        <dbReference type="PIRNR" id="PIRNR000774"/>
    </source>
</evidence>
<sequence>MKAIQSAQLGQQLNLTPQLLQSIRLLQLNAQQLQLEVTRALELNPLLELEEEARAEAQAPAAGDVEPAAVAGVETAAFDELPEPSMWDVPGASWSGEGEDRMQRIAEPGSSDPCVRVLQALALELEPAELEIAAFWLEHCDESGYLEGEHSALLLRATARFDVAAARIEAVRQRLLHGEPAGLAARDVGECLQAQLAALPAPCPGRPLAARILESCVDALAAHDHAAIAARLDADEADVAEAVRLILSLQPRPLQEAVETADGYVVPDVVAWHADGQWRVALNPATAPRVAINAGYERALAHAGDGEGAAAMRELLQEARWLTRGLSMRYETLLRTTRVLVERQAAFLARGEEAIAPLTLKEVADEIGMHESTVSRITSGKYIQTPRGTFELKQFFAVRLEGANVSGAAVRAMVKRLIESEPPGRPLADDAIAALLARQGVHIARRTVAKYREQLSIPTARERRRAAAPAALARAV</sequence>
<dbReference type="PROSITE" id="PS50943">
    <property type="entry name" value="HTH_CROC1"/>
    <property type="match status" value="1"/>
</dbReference>
<dbReference type="Gene3D" id="1.10.10.1330">
    <property type="entry name" value="RNA polymerase sigma-54 factor, core-binding domain"/>
    <property type="match status" value="1"/>
</dbReference>
<name>A0A562DJ40_9GAMM</name>
<dbReference type="GO" id="GO:0006352">
    <property type="term" value="P:DNA-templated transcription initiation"/>
    <property type="evidence" value="ECO:0007669"/>
    <property type="project" value="InterPro"/>
</dbReference>
<dbReference type="CDD" id="cd00093">
    <property type="entry name" value="HTH_XRE"/>
    <property type="match status" value="1"/>
</dbReference>
<comment type="caution">
    <text evidence="12">The sequence shown here is derived from an EMBL/GenBank/DDBJ whole genome shotgun (WGS) entry which is preliminary data.</text>
</comment>
<dbReference type="PRINTS" id="PR00045">
    <property type="entry name" value="SIGMA54FCT"/>
</dbReference>
<dbReference type="PROSITE" id="PS50044">
    <property type="entry name" value="SIGMA54_3"/>
    <property type="match status" value="1"/>
</dbReference>
<evidence type="ECO:0000256" key="7">
    <source>
        <dbReference type="ARBA" id="ARBA00023082"/>
    </source>
</evidence>
<evidence type="ECO:0000256" key="4">
    <source>
        <dbReference type="ARBA" id="ARBA00022679"/>
    </source>
</evidence>
<dbReference type="GO" id="GO:0016987">
    <property type="term" value="F:sigma factor activity"/>
    <property type="evidence" value="ECO:0007669"/>
    <property type="project" value="UniProtKB-KW"/>
</dbReference>
<keyword evidence="4 10" id="KW-0808">Transferase</keyword>
<dbReference type="PANTHER" id="PTHR32248:SF4">
    <property type="entry name" value="RNA POLYMERASE SIGMA-54 FACTOR"/>
    <property type="match status" value="1"/>
</dbReference>
<dbReference type="Pfam" id="PF04963">
    <property type="entry name" value="Sigma54_CBD"/>
    <property type="match status" value="1"/>
</dbReference>
<keyword evidence="13" id="KW-1185">Reference proteome</keyword>
<dbReference type="InterPro" id="IPR000394">
    <property type="entry name" value="RNA_pol_sigma_54"/>
</dbReference>
<proteinExistence type="inferred from homology"/>
<dbReference type="InterPro" id="IPR007634">
    <property type="entry name" value="RNA_pol_sigma_54_DNA-bd"/>
</dbReference>
<evidence type="ECO:0000256" key="9">
    <source>
        <dbReference type="ARBA" id="ARBA00023163"/>
    </source>
</evidence>
<dbReference type="InterPro" id="IPR001387">
    <property type="entry name" value="Cro/C1-type_HTH"/>
</dbReference>
<comment type="similarity">
    <text evidence="1 10">Belongs to the sigma-54 factor family.</text>
</comment>
<evidence type="ECO:0000256" key="3">
    <source>
        <dbReference type="ARBA" id="ARBA00022478"/>
    </source>
</evidence>
<evidence type="ECO:0000259" key="11">
    <source>
        <dbReference type="PROSITE" id="PS50943"/>
    </source>
</evidence>